<protein>
    <recommendedName>
        <fullName evidence="2">SCP domain-containing protein</fullName>
    </recommendedName>
</protein>
<feature type="domain" description="SCP" evidence="2">
    <location>
        <begin position="27"/>
        <end position="172"/>
    </location>
</feature>
<comment type="caution">
    <text evidence="3">The sequence shown here is derived from an EMBL/GenBank/DDBJ whole genome shotgun (WGS) entry which is preliminary data.</text>
</comment>
<gene>
    <name evidence="3" type="ORF">C0Q70_18779</name>
</gene>
<organism evidence="3 4">
    <name type="scientific">Pomacea canaliculata</name>
    <name type="common">Golden apple snail</name>
    <dbReference type="NCBI Taxonomy" id="400727"/>
    <lineage>
        <taxon>Eukaryota</taxon>
        <taxon>Metazoa</taxon>
        <taxon>Spiralia</taxon>
        <taxon>Lophotrochozoa</taxon>
        <taxon>Mollusca</taxon>
        <taxon>Gastropoda</taxon>
        <taxon>Caenogastropoda</taxon>
        <taxon>Architaenioglossa</taxon>
        <taxon>Ampullarioidea</taxon>
        <taxon>Ampullariidae</taxon>
        <taxon>Pomacea</taxon>
    </lineage>
</organism>
<sequence>MQKVVEGDRPRQRRQTSDNGVRGFSETQKQALLDIHNYDRRLRKASDMRLMEWNSKLEQLAQDWADGCNFEHRRDTPGVPTGFSYNGENLYAATHTYDPVFILRGWHDEEEIAYDYETGDCKSVCGHYTQVVWASSYAVGCGVTYCSTLRNVNFNQGYYVVCNYGPGGNYAGQKPYKLGSGPCTECPDDAPYCVDGLCGE</sequence>
<dbReference type="EMBL" id="PZQS01000012">
    <property type="protein sequence ID" value="PVD20621.1"/>
    <property type="molecule type" value="Genomic_DNA"/>
</dbReference>
<feature type="compositionally biased region" description="Basic and acidic residues" evidence="1">
    <location>
        <begin position="1"/>
        <end position="10"/>
    </location>
</feature>
<dbReference type="InterPro" id="IPR035940">
    <property type="entry name" value="CAP_sf"/>
</dbReference>
<proteinExistence type="predicted"/>
<accession>A0A2T7NHG9</accession>
<dbReference type="PROSITE" id="PS01010">
    <property type="entry name" value="CRISP_2"/>
    <property type="match status" value="1"/>
</dbReference>
<dbReference type="PROSITE" id="PS01009">
    <property type="entry name" value="CRISP_1"/>
    <property type="match status" value="1"/>
</dbReference>
<feature type="region of interest" description="Disordered" evidence="1">
    <location>
        <begin position="1"/>
        <end position="26"/>
    </location>
</feature>
<dbReference type="PRINTS" id="PR00837">
    <property type="entry name" value="V5TPXLIKE"/>
</dbReference>
<dbReference type="Gene3D" id="3.40.33.10">
    <property type="entry name" value="CAP"/>
    <property type="match status" value="1"/>
</dbReference>
<dbReference type="InterPro" id="IPR018244">
    <property type="entry name" value="Allrgn_V5/Tpx1_CS"/>
</dbReference>
<reference evidence="3 4" key="1">
    <citation type="submission" date="2018-04" db="EMBL/GenBank/DDBJ databases">
        <title>The genome of golden apple snail Pomacea canaliculata provides insight into stress tolerance and invasive adaptation.</title>
        <authorList>
            <person name="Liu C."/>
            <person name="Liu B."/>
            <person name="Ren Y."/>
            <person name="Zhang Y."/>
            <person name="Wang H."/>
            <person name="Li S."/>
            <person name="Jiang F."/>
            <person name="Yin L."/>
            <person name="Zhang G."/>
            <person name="Qian W."/>
            <person name="Fan W."/>
        </authorList>
    </citation>
    <scope>NUCLEOTIDE SEQUENCE [LARGE SCALE GENOMIC DNA]</scope>
    <source>
        <strain evidence="3">SZHN2017</strain>
        <tissue evidence="3">Muscle</tissue>
    </source>
</reference>
<dbReference type="PANTHER" id="PTHR10334">
    <property type="entry name" value="CYSTEINE-RICH SECRETORY PROTEIN-RELATED"/>
    <property type="match status" value="1"/>
</dbReference>
<dbReference type="GO" id="GO:0005576">
    <property type="term" value="C:extracellular region"/>
    <property type="evidence" value="ECO:0007669"/>
    <property type="project" value="InterPro"/>
</dbReference>
<dbReference type="InterPro" id="IPR001283">
    <property type="entry name" value="CRISP-related"/>
</dbReference>
<dbReference type="OrthoDB" id="43654at2759"/>
<evidence type="ECO:0000313" key="4">
    <source>
        <dbReference type="Proteomes" id="UP000245119"/>
    </source>
</evidence>
<dbReference type="SMART" id="SM00198">
    <property type="entry name" value="SCP"/>
    <property type="match status" value="1"/>
</dbReference>
<name>A0A2T7NHG9_POMCA</name>
<keyword evidence="4" id="KW-1185">Reference proteome</keyword>
<evidence type="ECO:0000259" key="2">
    <source>
        <dbReference type="SMART" id="SM00198"/>
    </source>
</evidence>
<dbReference type="Proteomes" id="UP000245119">
    <property type="component" value="Linkage Group LG12"/>
</dbReference>
<evidence type="ECO:0000256" key="1">
    <source>
        <dbReference type="SAM" id="MobiDB-lite"/>
    </source>
</evidence>
<dbReference type="InterPro" id="IPR014044">
    <property type="entry name" value="CAP_dom"/>
</dbReference>
<evidence type="ECO:0000313" key="3">
    <source>
        <dbReference type="EMBL" id="PVD20621.1"/>
    </source>
</evidence>
<dbReference type="SUPFAM" id="SSF55797">
    <property type="entry name" value="PR-1-like"/>
    <property type="match status" value="1"/>
</dbReference>
<dbReference type="AlphaFoldDB" id="A0A2T7NHG9"/>
<dbReference type="Pfam" id="PF00188">
    <property type="entry name" value="CAP"/>
    <property type="match status" value="1"/>
</dbReference>